<organism evidence="1 2">
    <name type="scientific">Holospora elegans E1</name>
    <dbReference type="NCBI Taxonomy" id="1427503"/>
    <lineage>
        <taxon>Bacteria</taxon>
        <taxon>Pseudomonadati</taxon>
        <taxon>Pseudomonadota</taxon>
        <taxon>Alphaproteobacteria</taxon>
        <taxon>Holosporales</taxon>
        <taxon>Holosporaceae</taxon>
        <taxon>Holospora</taxon>
    </lineage>
</organism>
<comment type="caution">
    <text evidence="1">The sequence shown here is derived from an EMBL/GenBank/DDBJ whole genome shotgun (WGS) entry which is preliminary data.</text>
</comment>
<dbReference type="EMBL" id="BAUP01000011">
    <property type="protein sequence ID" value="GAJ45723.1"/>
    <property type="molecule type" value="Genomic_DNA"/>
</dbReference>
<name>A0A023DWF1_9PROT</name>
<gene>
    <name evidence="1" type="ORF">HE1_00032</name>
</gene>
<dbReference type="Proteomes" id="UP000024842">
    <property type="component" value="Unassembled WGS sequence"/>
</dbReference>
<evidence type="ECO:0000313" key="2">
    <source>
        <dbReference type="Proteomes" id="UP000024842"/>
    </source>
</evidence>
<keyword evidence="2" id="KW-1185">Reference proteome</keyword>
<proteinExistence type="predicted"/>
<reference evidence="1 2" key="1">
    <citation type="journal article" date="2014" name="FEMS Microbiol. Lett.">
        <title>Draft genome sequences of three Holospora species (Holospora obtusa, Holospora undulata, and Holospora elegans), endonuclear symbiotic bacteria of the ciliate Paramecium caudatum.</title>
        <authorList>
            <person name="Dohra H."/>
            <person name="Tanaka K."/>
            <person name="Suzuki T."/>
            <person name="Fujishima M."/>
            <person name="Suzuki H."/>
        </authorList>
    </citation>
    <scope>NUCLEOTIDE SEQUENCE [LARGE SCALE GENOMIC DNA]</scope>
    <source>
        <strain evidence="1 2">E1</strain>
    </source>
</reference>
<dbReference type="AlphaFoldDB" id="A0A023DWF1"/>
<evidence type="ECO:0000313" key="1">
    <source>
        <dbReference type="EMBL" id="GAJ45723.1"/>
    </source>
</evidence>
<accession>A0A023DWF1</accession>
<protein>
    <submittedName>
        <fullName evidence="1">Uncharacterized protein</fullName>
    </submittedName>
</protein>
<sequence length="123" mass="13908">MNVKIDLKEVLFEEFRGTNVKNLEKISRGVPEKDKLQAFVLYASGLSMNRIAQLFGVGVTEVLKWAGTLGSRLCAKIEPSPKDKGSVMEVDEFGIIKKKKQKIWIFKAWIFKSYDRAGKGLID</sequence>